<keyword evidence="4" id="KW-0598">Phosphotransferase system</keyword>
<evidence type="ECO:0000256" key="4">
    <source>
        <dbReference type="ARBA" id="ARBA00022683"/>
    </source>
</evidence>
<evidence type="ECO:0000256" key="5">
    <source>
        <dbReference type="PROSITE-ProRule" id="PRU00418"/>
    </source>
</evidence>
<reference evidence="6 7" key="1">
    <citation type="submission" date="2021-03" db="EMBL/GenBank/DDBJ databases">
        <title>Genomic Encyclopedia of Type Strains, Phase IV (KMG-IV): sequencing the most valuable type-strain genomes for metagenomic binning, comparative biology and taxonomic classification.</title>
        <authorList>
            <person name="Goeker M."/>
        </authorList>
    </citation>
    <scope>NUCLEOTIDE SEQUENCE [LARGE SCALE GENOMIC DNA]</scope>
    <source>
        <strain evidence="6 7">DSM 28783</strain>
    </source>
</reference>
<dbReference type="InterPro" id="IPR036542">
    <property type="entry name" value="PTS_IIA_lac/cel_sf"/>
</dbReference>
<dbReference type="PROSITE" id="PS51095">
    <property type="entry name" value="PTS_EIIA_TYPE_3"/>
    <property type="match status" value="1"/>
</dbReference>
<dbReference type="PANTHER" id="PTHR34382:SF7">
    <property type="entry name" value="PTS SYSTEM N,N'-DIACETYLCHITOBIOSE-SPECIFIC EIIA COMPONENT"/>
    <property type="match status" value="1"/>
</dbReference>
<dbReference type="PIRSF" id="PIRSF000699">
    <property type="entry name" value="PTS_IILac_III"/>
    <property type="match status" value="1"/>
</dbReference>
<name>A0ABS4KU71_9CLOT</name>
<feature type="modified residue" description="Phosphohistidine; by HPr" evidence="5">
    <location>
        <position position="83"/>
    </location>
</feature>
<keyword evidence="2" id="KW-0762">Sugar transport</keyword>
<dbReference type="PANTHER" id="PTHR34382">
    <property type="entry name" value="PTS SYSTEM N,N'-DIACETYLCHITOBIOSE-SPECIFIC EIIA COMPONENT"/>
    <property type="match status" value="1"/>
</dbReference>
<dbReference type="SUPFAM" id="SSF46973">
    <property type="entry name" value="Enzyme IIa from lactose specific PTS, IIa-lac"/>
    <property type="match status" value="1"/>
</dbReference>
<evidence type="ECO:0000313" key="7">
    <source>
        <dbReference type="Proteomes" id="UP001519307"/>
    </source>
</evidence>
<keyword evidence="3" id="KW-0808">Transferase</keyword>
<dbReference type="Proteomes" id="UP001519307">
    <property type="component" value="Unassembled WGS sequence"/>
</dbReference>
<accession>A0ABS4KU71</accession>
<dbReference type="Gene3D" id="1.20.58.80">
    <property type="entry name" value="Phosphotransferase system, lactose/cellobiose-type IIA subunit"/>
    <property type="match status" value="1"/>
</dbReference>
<keyword evidence="7" id="KW-1185">Reference proteome</keyword>
<keyword evidence="1" id="KW-0813">Transport</keyword>
<dbReference type="Pfam" id="PF02255">
    <property type="entry name" value="PTS_IIA"/>
    <property type="match status" value="1"/>
</dbReference>
<dbReference type="CDD" id="cd00215">
    <property type="entry name" value="PTS_IIA_lac"/>
    <property type="match status" value="1"/>
</dbReference>
<evidence type="ECO:0000256" key="1">
    <source>
        <dbReference type="ARBA" id="ARBA00022448"/>
    </source>
</evidence>
<proteinExistence type="predicted"/>
<dbReference type="EMBL" id="JAGGLM010000016">
    <property type="protein sequence ID" value="MBP2033562.1"/>
    <property type="molecule type" value="Genomic_DNA"/>
</dbReference>
<evidence type="ECO:0000313" key="6">
    <source>
        <dbReference type="EMBL" id="MBP2033562.1"/>
    </source>
</evidence>
<comment type="caution">
    <text evidence="6">The sequence shown here is derived from an EMBL/GenBank/DDBJ whole genome shotgun (WGS) entry which is preliminary data.</text>
</comment>
<evidence type="ECO:0000256" key="2">
    <source>
        <dbReference type="ARBA" id="ARBA00022597"/>
    </source>
</evidence>
<dbReference type="RefSeq" id="WP_209702824.1">
    <property type="nucleotide sequence ID" value="NZ_JAGGLM010000016.1"/>
</dbReference>
<evidence type="ECO:0000256" key="3">
    <source>
        <dbReference type="ARBA" id="ARBA00022679"/>
    </source>
</evidence>
<protein>
    <submittedName>
        <fullName evidence="6">PTS system cellobiose-specific IIA component</fullName>
    </submittedName>
</protein>
<dbReference type="InterPro" id="IPR003188">
    <property type="entry name" value="PTS_IIA_lac/cel"/>
</dbReference>
<gene>
    <name evidence="6" type="ORF">J2Z42_002265</name>
</gene>
<sequence>MSDNSIDKEKLTLEKIIFNLVLHGGNARGKAYDALDAAEIGDFEAAKKCLEEADDEFYKGHNYQNLLIQGQMENETPNFLVIHAQDQLMTALSEKNLIKREITLYKKVAELEKKVDNLSK</sequence>
<organism evidence="6 7">
    <name type="scientific">Clostridium algifaecis</name>
    <dbReference type="NCBI Taxonomy" id="1472040"/>
    <lineage>
        <taxon>Bacteria</taxon>
        <taxon>Bacillati</taxon>
        <taxon>Bacillota</taxon>
        <taxon>Clostridia</taxon>
        <taxon>Eubacteriales</taxon>
        <taxon>Clostridiaceae</taxon>
        <taxon>Clostridium</taxon>
    </lineage>
</organism>